<gene>
    <name evidence="1" type="ORF">AACH06_06050</name>
</gene>
<dbReference type="EMBL" id="JBBUTG010000003">
    <property type="protein sequence ID" value="MEK8030382.1"/>
    <property type="molecule type" value="Genomic_DNA"/>
</dbReference>
<organism evidence="1 2">
    <name type="scientific">Ideonella lacteola</name>
    <dbReference type="NCBI Taxonomy" id="2984193"/>
    <lineage>
        <taxon>Bacteria</taxon>
        <taxon>Pseudomonadati</taxon>
        <taxon>Pseudomonadota</taxon>
        <taxon>Betaproteobacteria</taxon>
        <taxon>Burkholderiales</taxon>
        <taxon>Sphaerotilaceae</taxon>
        <taxon>Ideonella</taxon>
    </lineage>
</organism>
<evidence type="ECO:0000313" key="1">
    <source>
        <dbReference type="EMBL" id="MEK8030382.1"/>
    </source>
</evidence>
<reference evidence="1 2" key="1">
    <citation type="submission" date="2024-04" db="EMBL/GenBank/DDBJ databases">
        <title>Novel species of the genus Ideonella isolated from streams.</title>
        <authorList>
            <person name="Lu H."/>
        </authorList>
    </citation>
    <scope>NUCLEOTIDE SEQUENCE [LARGE SCALE GENOMIC DNA]</scope>
    <source>
        <strain evidence="1 2">DXS29W</strain>
    </source>
</reference>
<dbReference type="Proteomes" id="UP001371218">
    <property type="component" value="Unassembled WGS sequence"/>
</dbReference>
<comment type="caution">
    <text evidence="1">The sequence shown here is derived from an EMBL/GenBank/DDBJ whole genome shotgun (WGS) entry which is preliminary data.</text>
</comment>
<protein>
    <recommendedName>
        <fullName evidence="3">DUF4243 domain-containing protein</fullName>
    </recommendedName>
</protein>
<accession>A0ABU9BK92</accession>
<sequence length="316" mass="33421">MDPMSKATELLQAADRCHDDDPAQGASLLRQIDPDALNPGQRPLYAFLVNHVLSEKLGQFAEAWLRQQAVLSACRDEATLPVLRHAGVAARLAGDHTGEAHVAARLGGLAHVDHARAAELIVLAAAGFEMPRANGESAARIALAAMAPLAQDAAWHAAGGLDAAAAVATNNIASDLVERPVDDLQLPSVREAMALAAEWSQRFWGRAGQWVNHERAHYLRAMVANALGDAAAAESQARAGLVLLANFDAASNEKVDMAFLRSELAHALGRLGRAADAQVERAQADATIDALDDAGITQWYRNRVARQQALDAAAAA</sequence>
<evidence type="ECO:0008006" key="3">
    <source>
        <dbReference type="Google" id="ProtNLM"/>
    </source>
</evidence>
<dbReference type="RefSeq" id="WP_341424751.1">
    <property type="nucleotide sequence ID" value="NZ_JBBUTG010000003.1"/>
</dbReference>
<evidence type="ECO:0000313" key="2">
    <source>
        <dbReference type="Proteomes" id="UP001371218"/>
    </source>
</evidence>
<keyword evidence="2" id="KW-1185">Reference proteome</keyword>
<proteinExistence type="predicted"/>
<name>A0ABU9BK92_9BURK</name>